<organism evidence="2 3">
    <name type="scientific">Castellaniella ginsengisoli</name>
    <dbReference type="NCBI Taxonomy" id="546114"/>
    <lineage>
        <taxon>Bacteria</taxon>
        <taxon>Pseudomonadati</taxon>
        <taxon>Pseudomonadota</taxon>
        <taxon>Betaproteobacteria</taxon>
        <taxon>Burkholderiales</taxon>
        <taxon>Alcaligenaceae</taxon>
        <taxon>Castellaniella</taxon>
    </lineage>
</organism>
<comment type="caution">
    <text evidence="2">The sequence shown here is derived from an EMBL/GenBank/DDBJ whole genome shotgun (WGS) entry which is preliminary data.</text>
</comment>
<dbReference type="EMBL" id="BAAAEX010000003">
    <property type="protein sequence ID" value="GAA0774742.1"/>
    <property type="molecule type" value="Genomic_DNA"/>
</dbReference>
<dbReference type="Proteomes" id="UP001500573">
    <property type="component" value="Unassembled WGS sequence"/>
</dbReference>
<proteinExistence type="predicted"/>
<keyword evidence="3" id="KW-1185">Reference proteome</keyword>
<dbReference type="RefSeq" id="WP_343835615.1">
    <property type="nucleotide sequence ID" value="NZ_BAAAEX010000003.1"/>
</dbReference>
<protein>
    <recommendedName>
        <fullName evidence="4">Two-component sensor histidine kinase</fullName>
    </recommendedName>
</protein>
<feature type="transmembrane region" description="Helical" evidence="1">
    <location>
        <begin position="12"/>
        <end position="33"/>
    </location>
</feature>
<reference evidence="2 3" key="1">
    <citation type="journal article" date="2019" name="Int. J. Syst. Evol. Microbiol.">
        <title>The Global Catalogue of Microorganisms (GCM) 10K type strain sequencing project: providing services to taxonomists for standard genome sequencing and annotation.</title>
        <authorList>
            <consortium name="The Broad Institute Genomics Platform"/>
            <consortium name="The Broad Institute Genome Sequencing Center for Infectious Disease"/>
            <person name="Wu L."/>
            <person name="Ma J."/>
        </authorList>
    </citation>
    <scope>NUCLEOTIDE SEQUENCE [LARGE SCALE GENOMIC DNA]</scope>
    <source>
        <strain evidence="2 3">JCM 15515</strain>
    </source>
</reference>
<accession>A0ABN1KSA7</accession>
<keyword evidence="1" id="KW-0812">Transmembrane</keyword>
<evidence type="ECO:0008006" key="4">
    <source>
        <dbReference type="Google" id="ProtNLM"/>
    </source>
</evidence>
<evidence type="ECO:0000313" key="2">
    <source>
        <dbReference type="EMBL" id="GAA0774742.1"/>
    </source>
</evidence>
<gene>
    <name evidence="2" type="ORF">GCM10009108_06680</name>
</gene>
<evidence type="ECO:0000256" key="1">
    <source>
        <dbReference type="SAM" id="Phobius"/>
    </source>
</evidence>
<keyword evidence="1" id="KW-1133">Transmembrane helix</keyword>
<keyword evidence="1" id="KW-0472">Membrane</keyword>
<evidence type="ECO:0000313" key="3">
    <source>
        <dbReference type="Proteomes" id="UP001500573"/>
    </source>
</evidence>
<name>A0ABN1KSA7_9BURK</name>
<sequence length="150" mass="16752">MTPSRPSSLARRVTWAVTGTAAVFLLVIGLLAYTTFLRMEDALVDEVLSAQVAALRDEFKSGVAVPSALLPRWSEGGRIQAWVQPADWPAPLDDMFASKSGGREIVHAGRTWHTWVEAIPQGRLYVRYEATSHEDRVQFFGWTPGVRRRT</sequence>